<dbReference type="AlphaFoldDB" id="A0A0E9PLH7"/>
<proteinExistence type="predicted"/>
<organism evidence="1">
    <name type="scientific">Anguilla anguilla</name>
    <name type="common">European freshwater eel</name>
    <name type="synonym">Muraena anguilla</name>
    <dbReference type="NCBI Taxonomy" id="7936"/>
    <lineage>
        <taxon>Eukaryota</taxon>
        <taxon>Metazoa</taxon>
        <taxon>Chordata</taxon>
        <taxon>Craniata</taxon>
        <taxon>Vertebrata</taxon>
        <taxon>Euteleostomi</taxon>
        <taxon>Actinopterygii</taxon>
        <taxon>Neopterygii</taxon>
        <taxon>Teleostei</taxon>
        <taxon>Anguilliformes</taxon>
        <taxon>Anguillidae</taxon>
        <taxon>Anguilla</taxon>
    </lineage>
</organism>
<reference evidence="1" key="1">
    <citation type="submission" date="2014-11" db="EMBL/GenBank/DDBJ databases">
        <authorList>
            <person name="Amaro Gonzalez C."/>
        </authorList>
    </citation>
    <scope>NUCLEOTIDE SEQUENCE</scope>
</reference>
<name>A0A0E9PLH7_ANGAN</name>
<reference evidence="1" key="2">
    <citation type="journal article" date="2015" name="Fish Shellfish Immunol.">
        <title>Early steps in the European eel (Anguilla anguilla)-Vibrio vulnificus interaction in the gills: Role of the RtxA13 toxin.</title>
        <authorList>
            <person name="Callol A."/>
            <person name="Pajuelo D."/>
            <person name="Ebbesson L."/>
            <person name="Teles M."/>
            <person name="MacKenzie S."/>
            <person name="Amaro C."/>
        </authorList>
    </citation>
    <scope>NUCLEOTIDE SEQUENCE</scope>
</reference>
<sequence length="18" mass="2034">MPTFQTCSIQVCKSMLCI</sequence>
<protein>
    <submittedName>
        <fullName evidence="1">Uncharacterized protein</fullName>
    </submittedName>
</protein>
<dbReference type="EMBL" id="GBXM01103647">
    <property type="protein sequence ID" value="JAH04930.1"/>
    <property type="molecule type" value="Transcribed_RNA"/>
</dbReference>
<accession>A0A0E9PLH7</accession>
<evidence type="ECO:0000313" key="1">
    <source>
        <dbReference type="EMBL" id="JAH04930.1"/>
    </source>
</evidence>